<organism evidence="3 4">
    <name type="scientific">Athelia psychrophila</name>
    <dbReference type="NCBI Taxonomy" id="1759441"/>
    <lineage>
        <taxon>Eukaryota</taxon>
        <taxon>Fungi</taxon>
        <taxon>Dikarya</taxon>
        <taxon>Basidiomycota</taxon>
        <taxon>Agaricomycotina</taxon>
        <taxon>Agaricomycetes</taxon>
        <taxon>Agaricomycetidae</taxon>
        <taxon>Atheliales</taxon>
        <taxon>Atheliaceae</taxon>
        <taxon>Athelia</taxon>
    </lineage>
</organism>
<dbReference type="Gene3D" id="3.30.470.20">
    <property type="entry name" value="ATP-grasp fold, B domain"/>
    <property type="match status" value="1"/>
</dbReference>
<dbReference type="PROSITE" id="PS00867">
    <property type="entry name" value="CPSASE_2"/>
    <property type="match status" value="1"/>
</dbReference>
<gene>
    <name evidence="3" type="ORF">FIBSPDRAFT_963170</name>
</gene>
<dbReference type="PANTHER" id="PTHR48095:SF2">
    <property type="entry name" value="BIOTIN CARBOXYLASE, CHLOROPLASTIC"/>
    <property type="match status" value="1"/>
</dbReference>
<dbReference type="GO" id="GO:0005524">
    <property type="term" value="F:ATP binding"/>
    <property type="evidence" value="ECO:0007669"/>
    <property type="project" value="InterPro"/>
</dbReference>
<name>A0A165Z9U0_9AGAM</name>
<dbReference type="InterPro" id="IPR005481">
    <property type="entry name" value="BC-like_N"/>
</dbReference>
<evidence type="ECO:0000313" key="3">
    <source>
        <dbReference type="EMBL" id="KZP10363.1"/>
    </source>
</evidence>
<evidence type="ECO:0000259" key="2">
    <source>
        <dbReference type="PROSITE" id="PS00867"/>
    </source>
</evidence>
<dbReference type="OrthoDB" id="3246510at2759"/>
<dbReference type="Pfam" id="PF00289">
    <property type="entry name" value="Biotin_carb_N"/>
    <property type="match status" value="1"/>
</dbReference>
<dbReference type="InterPro" id="IPR016185">
    <property type="entry name" value="PreATP-grasp_dom_sf"/>
</dbReference>
<dbReference type="EMBL" id="KV417681">
    <property type="protein sequence ID" value="KZP10363.1"/>
    <property type="molecule type" value="Genomic_DNA"/>
</dbReference>
<keyword evidence="4" id="KW-1185">Reference proteome</keyword>
<accession>A0A165Z9U0</accession>
<dbReference type="InterPro" id="IPR051602">
    <property type="entry name" value="ACC_Biotin_Carboxylase"/>
</dbReference>
<keyword evidence="1" id="KW-0092">Biotin</keyword>
<evidence type="ECO:0000313" key="4">
    <source>
        <dbReference type="Proteomes" id="UP000076532"/>
    </source>
</evidence>
<evidence type="ECO:0000256" key="1">
    <source>
        <dbReference type="ARBA" id="ARBA00023267"/>
    </source>
</evidence>
<dbReference type="Gene3D" id="3.40.50.20">
    <property type="match status" value="1"/>
</dbReference>
<dbReference type="Proteomes" id="UP000076532">
    <property type="component" value="Unassembled WGS sequence"/>
</dbReference>
<protein>
    <recommendedName>
        <fullName evidence="2">Carbamoyl phosphate synthase ATP-binding domain-containing protein</fullName>
    </recommendedName>
</protein>
<dbReference type="SUPFAM" id="SSF56059">
    <property type="entry name" value="Glutathione synthetase ATP-binding domain-like"/>
    <property type="match status" value="1"/>
</dbReference>
<dbReference type="InterPro" id="IPR005479">
    <property type="entry name" value="CPAse_ATP-bd"/>
</dbReference>
<dbReference type="Pfam" id="PF02786">
    <property type="entry name" value="CPSase_L_D2"/>
    <property type="match status" value="1"/>
</dbReference>
<feature type="domain" description="Carbamoyl phosphate synthase ATP-binding" evidence="2">
    <location>
        <begin position="185"/>
        <end position="192"/>
    </location>
</feature>
<dbReference type="SUPFAM" id="SSF52440">
    <property type="entry name" value="PreATP-grasp domain"/>
    <property type="match status" value="1"/>
</dbReference>
<proteinExistence type="predicted"/>
<dbReference type="PANTHER" id="PTHR48095">
    <property type="entry name" value="PYRUVATE CARBOXYLASE SUBUNIT A"/>
    <property type="match status" value="1"/>
</dbReference>
<dbReference type="AlphaFoldDB" id="A0A165Z9U0"/>
<sequence>MPTTAYARSWVARRRIIDIAKRTQSTHIHPGYGFFSGCFAFTSLFSSTNDLAPDTLRVAADTISHDLAVAQGIPVARGTHVQSGADMHGREPVGPAVCSESAVRIGWKRVAVQIVTTAQETWSTCGNESAACNGGSRMSSSAIHYHPESSRIPTRCLGAYDACLEIPGVDTLEYLVNSCTGKWVFLEINPRIQVEHTVTDMLLLLDEQSKKLEILAEVEHDNTSLQSYLHEKEIEVNALNSKVSSLNQIPLDAREHNQEQKCTALVQEQKFEDKEHEALNFGSRIEELTAHLERLRVNEKRMNMNAEQLHCAALVHFEAGHRQRQGYDRQLPLKASFDYL</sequence>
<reference evidence="3 4" key="1">
    <citation type="journal article" date="2016" name="Mol. Biol. Evol.">
        <title>Comparative Genomics of Early-Diverging Mushroom-Forming Fungi Provides Insights into the Origins of Lignocellulose Decay Capabilities.</title>
        <authorList>
            <person name="Nagy L.G."/>
            <person name="Riley R."/>
            <person name="Tritt A."/>
            <person name="Adam C."/>
            <person name="Daum C."/>
            <person name="Floudas D."/>
            <person name="Sun H."/>
            <person name="Yadav J.S."/>
            <person name="Pangilinan J."/>
            <person name="Larsson K.H."/>
            <person name="Matsuura K."/>
            <person name="Barry K."/>
            <person name="Labutti K."/>
            <person name="Kuo R."/>
            <person name="Ohm R.A."/>
            <person name="Bhattacharya S.S."/>
            <person name="Shirouzu T."/>
            <person name="Yoshinaga Y."/>
            <person name="Martin F.M."/>
            <person name="Grigoriev I.V."/>
            <person name="Hibbett D.S."/>
        </authorList>
    </citation>
    <scope>NUCLEOTIDE SEQUENCE [LARGE SCALE GENOMIC DNA]</scope>
    <source>
        <strain evidence="3 4">CBS 109695</strain>
    </source>
</reference>
<dbReference type="STRING" id="436010.A0A165Z9U0"/>